<keyword evidence="14" id="KW-1185">Reference proteome</keyword>
<protein>
    <recommendedName>
        <fullName evidence="5">Proline iminopeptidase</fullName>
        <ecNumber evidence="4">3.4.11.5</ecNumber>
    </recommendedName>
    <alternativeName>
        <fullName evidence="10">Prolyl aminopeptidase</fullName>
    </alternativeName>
</protein>
<comment type="catalytic activity">
    <reaction evidence="1">
        <text>Release of N-terminal proline from a peptide.</text>
        <dbReference type="EC" id="3.4.11.5"/>
    </reaction>
</comment>
<dbReference type="EC" id="3.4.11.5" evidence="4"/>
<evidence type="ECO:0000256" key="1">
    <source>
        <dbReference type="ARBA" id="ARBA00001585"/>
    </source>
</evidence>
<dbReference type="InterPro" id="IPR000073">
    <property type="entry name" value="AB_hydrolase_1"/>
</dbReference>
<reference evidence="13 14" key="1">
    <citation type="submission" date="2016-10" db="EMBL/GenBank/DDBJ databases">
        <authorList>
            <person name="de Groot N.N."/>
        </authorList>
    </citation>
    <scope>NUCLEOTIDE SEQUENCE [LARGE SCALE GENOMIC DNA]</scope>
    <source>
        <strain evidence="13 14">ATCC 43154</strain>
    </source>
</reference>
<keyword evidence="7" id="KW-0963">Cytoplasm</keyword>
<name>A0A1I4NVN3_9BURK</name>
<dbReference type="PRINTS" id="PR00793">
    <property type="entry name" value="PROAMNOPTASE"/>
</dbReference>
<dbReference type="EMBL" id="FOTW01000014">
    <property type="protein sequence ID" value="SFM19465.1"/>
    <property type="molecule type" value="Genomic_DNA"/>
</dbReference>
<dbReference type="InterPro" id="IPR002410">
    <property type="entry name" value="Peptidase_S33"/>
</dbReference>
<keyword evidence="6" id="KW-0031">Aminopeptidase</keyword>
<dbReference type="InterPro" id="IPR029058">
    <property type="entry name" value="AB_hydrolase_fold"/>
</dbReference>
<sequence length="369" mass="39441">MSALPVFPALLAAALLLLAAANGSAQTPAAAPATLDARTPPLRCGAAPQGVNEAVNEAGYVAIGGIAQWVTIKGASCANPVILVVHGGPGNPLSPYADAIYGAWQKDYTLVQWDQRGAGKTYGKNRPAEDLPLTAAQLRDDGVELAAFLTGHLGQRKLILMGGSWGSYLAVSMAKARPELFHAYVGAAQLVNSTENMRTSREALLALARGAGDSASVAKLEALGAPPWRDPRSFGVLRRIDRKYEALATDPAPAAWWKRADDYLTAQQLIDDEAGEDYSYLQFVGRNGDGMFAQVDLPALGADFALPVFIVHGAEDLLTTPGVAKRYFDRIRAPQKEFVLLPRGGHDPNQALLDAQWKLLNERVRPLLK</sequence>
<evidence type="ECO:0000256" key="8">
    <source>
        <dbReference type="ARBA" id="ARBA00022670"/>
    </source>
</evidence>
<evidence type="ECO:0000256" key="3">
    <source>
        <dbReference type="ARBA" id="ARBA00010088"/>
    </source>
</evidence>
<accession>A0A1I4NVN3</accession>
<feature type="domain" description="AB hydrolase-1" evidence="12">
    <location>
        <begin position="80"/>
        <end position="347"/>
    </location>
</feature>
<dbReference type="Pfam" id="PF00561">
    <property type="entry name" value="Abhydrolase_1"/>
    <property type="match status" value="1"/>
</dbReference>
<dbReference type="Proteomes" id="UP000199470">
    <property type="component" value="Unassembled WGS sequence"/>
</dbReference>
<evidence type="ECO:0000256" key="5">
    <source>
        <dbReference type="ARBA" id="ARBA00021843"/>
    </source>
</evidence>
<dbReference type="GO" id="GO:0006508">
    <property type="term" value="P:proteolysis"/>
    <property type="evidence" value="ECO:0007669"/>
    <property type="project" value="UniProtKB-KW"/>
</dbReference>
<evidence type="ECO:0000259" key="12">
    <source>
        <dbReference type="Pfam" id="PF00561"/>
    </source>
</evidence>
<keyword evidence="9" id="KW-0378">Hydrolase</keyword>
<evidence type="ECO:0000256" key="4">
    <source>
        <dbReference type="ARBA" id="ARBA00012568"/>
    </source>
</evidence>
<dbReference type="Gene3D" id="3.40.50.1820">
    <property type="entry name" value="alpha/beta hydrolase"/>
    <property type="match status" value="1"/>
</dbReference>
<dbReference type="PANTHER" id="PTHR43722:SF1">
    <property type="entry name" value="PROLINE IMINOPEPTIDASE"/>
    <property type="match status" value="1"/>
</dbReference>
<dbReference type="RefSeq" id="WP_093388644.1">
    <property type="nucleotide sequence ID" value="NZ_FOTW01000014.1"/>
</dbReference>
<dbReference type="AlphaFoldDB" id="A0A1I4NVN3"/>
<keyword evidence="8" id="KW-0645">Protease</keyword>
<dbReference type="STRING" id="758825.SAMN02982985_03155"/>
<gene>
    <name evidence="13" type="ORF">SAMN02982985_03155</name>
</gene>
<evidence type="ECO:0000313" key="13">
    <source>
        <dbReference type="EMBL" id="SFM19465.1"/>
    </source>
</evidence>
<evidence type="ECO:0000256" key="6">
    <source>
        <dbReference type="ARBA" id="ARBA00022438"/>
    </source>
</evidence>
<proteinExistence type="inferred from homology"/>
<dbReference type="GO" id="GO:0005737">
    <property type="term" value="C:cytoplasm"/>
    <property type="evidence" value="ECO:0007669"/>
    <property type="project" value="UniProtKB-SubCell"/>
</dbReference>
<evidence type="ECO:0000256" key="10">
    <source>
        <dbReference type="ARBA" id="ARBA00029605"/>
    </source>
</evidence>
<evidence type="ECO:0000256" key="11">
    <source>
        <dbReference type="SAM" id="SignalP"/>
    </source>
</evidence>
<organism evidence="13 14">
    <name type="scientific">Rugamonas rubra</name>
    <dbReference type="NCBI Taxonomy" id="758825"/>
    <lineage>
        <taxon>Bacteria</taxon>
        <taxon>Pseudomonadati</taxon>
        <taxon>Pseudomonadota</taxon>
        <taxon>Betaproteobacteria</taxon>
        <taxon>Burkholderiales</taxon>
        <taxon>Oxalobacteraceae</taxon>
        <taxon>Telluria group</taxon>
        <taxon>Rugamonas</taxon>
    </lineage>
</organism>
<feature type="signal peptide" evidence="11">
    <location>
        <begin position="1"/>
        <end position="25"/>
    </location>
</feature>
<comment type="subcellular location">
    <subcellularLocation>
        <location evidence="2">Cytoplasm</location>
    </subcellularLocation>
</comment>
<evidence type="ECO:0000256" key="7">
    <source>
        <dbReference type="ARBA" id="ARBA00022490"/>
    </source>
</evidence>
<dbReference type="InterPro" id="IPR005944">
    <property type="entry name" value="Pro_iminopeptidase"/>
</dbReference>
<evidence type="ECO:0000256" key="9">
    <source>
        <dbReference type="ARBA" id="ARBA00022801"/>
    </source>
</evidence>
<keyword evidence="11" id="KW-0732">Signal</keyword>
<dbReference type="GO" id="GO:0004177">
    <property type="term" value="F:aminopeptidase activity"/>
    <property type="evidence" value="ECO:0007669"/>
    <property type="project" value="UniProtKB-KW"/>
</dbReference>
<feature type="chain" id="PRO_5011796499" description="Proline iminopeptidase" evidence="11">
    <location>
        <begin position="26"/>
        <end position="369"/>
    </location>
</feature>
<comment type="similarity">
    <text evidence="3">Belongs to the peptidase S33 family.</text>
</comment>
<dbReference type="SUPFAM" id="SSF53474">
    <property type="entry name" value="alpha/beta-Hydrolases"/>
    <property type="match status" value="1"/>
</dbReference>
<evidence type="ECO:0000256" key="2">
    <source>
        <dbReference type="ARBA" id="ARBA00004496"/>
    </source>
</evidence>
<evidence type="ECO:0000313" key="14">
    <source>
        <dbReference type="Proteomes" id="UP000199470"/>
    </source>
</evidence>
<dbReference type="PANTHER" id="PTHR43722">
    <property type="entry name" value="PROLINE IMINOPEPTIDASE"/>
    <property type="match status" value="1"/>
</dbReference>